<dbReference type="GO" id="GO:0046983">
    <property type="term" value="F:protein dimerization activity"/>
    <property type="evidence" value="ECO:0007669"/>
    <property type="project" value="InterPro"/>
</dbReference>
<dbReference type="InterPro" id="IPR044549">
    <property type="entry name" value="bHLH_AtIBH1-like"/>
</dbReference>
<keyword evidence="5" id="KW-1185">Reference proteome</keyword>
<name>A0A5P1ESB2_ASPOF</name>
<dbReference type="GO" id="GO:0006355">
    <property type="term" value="P:regulation of DNA-templated transcription"/>
    <property type="evidence" value="ECO:0007669"/>
    <property type="project" value="InterPro"/>
</dbReference>
<keyword evidence="2" id="KW-0805">Transcription regulation</keyword>
<evidence type="ECO:0000313" key="4">
    <source>
        <dbReference type="EMBL" id="ONK67589.1"/>
    </source>
</evidence>
<dbReference type="InterPro" id="IPR036638">
    <property type="entry name" value="HLH_DNA-bd_sf"/>
</dbReference>
<protein>
    <recommendedName>
        <fullName evidence="6">BHLH domain-containing protein</fullName>
    </recommendedName>
</protein>
<dbReference type="AlphaFoldDB" id="A0A5P1ESB2"/>
<keyword evidence="3" id="KW-0804">Transcription</keyword>
<accession>A0A5P1ESB2</accession>
<dbReference type="Gramene" id="ONK67589">
    <property type="protein sequence ID" value="ONK67589"/>
    <property type="gene ID" value="A4U43_C05F1600"/>
</dbReference>
<organism evidence="4 5">
    <name type="scientific">Asparagus officinalis</name>
    <name type="common">Garden asparagus</name>
    <dbReference type="NCBI Taxonomy" id="4686"/>
    <lineage>
        <taxon>Eukaryota</taxon>
        <taxon>Viridiplantae</taxon>
        <taxon>Streptophyta</taxon>
        <taxon>Embryophyta</taxon>
        <taxon>Tracheophyta</taxon>
        <taxon>Spermatophyta</taxon>
        <taxon>Magnoliopsida</taxon>
        <taxon>Liliopsida</taxon>
        <taxon>Asparagales</taxon>
        <taxon>Asparagaceae</taxon>
        <taxon>Asparagoideae</taxon>
        <taxon>Asparagus</taxon>
    </lineage>
</organism>
<comment type="similarity">
    <text evidence="1">Belongs to the bHLH protein family.</text>
</comment>
<dbReference type="CDD" id="cd11444">
    <property type="entry name" value="bHLH_AtIBH1_like"/>
    <property type="match status" value="1"/>
</dbReference>
<dbReference type="EMBL" id="CM007385">
    <property type="protein sequence ID" value="ONK67589.1"/>
    <property type="molecule type" value="Genomic_DNA"/>
</dbReference>
<evidence type="ECO:0000256" key="3">
    <source>
        <dbReference type="ARBA" id="ARBA00023163"/>
    </source>
</evidence>
<evidence type="ECO:0000313" key="5">
    <source>
        <dbReference type="Proteomes" id="UP000243459"/>
    </source>
</evidence>
<gene>
    <name evidence="4" type="ORF">A4U43_C05F1600</name>
</gene>
<evidence type="ECO:0000256" key="1">
    <source>
        <dbReference type="ARBA" id="ARBA00005510"/>
    </source>
</evidence>
<dbReference type="Proteomes" id="UP000243459">
    <property type="component" value="Chromosome 5"/>
</dbReference>
<dbReference type="SUPFAM" id="SSF47459">
    <property type="entry name" value="HLH, helix-loop-helix DNA-binding domain"/>
    <property type="match status" value="1"/>
</dbReference>
<reference evidence="5" key="1">
    <citation type="journal article" date="2017" name="Nat. Commun.">
        <title>The asparagus genome sheds light on the origin and evolution of a young Y chromosome.</title>
        <authorList>
            <person name="Harkess A."/>
            <person name="Zhou J."/>
            <person name="Xu C."/>
            <person name="Bowers J.E."/>
            <person name="Van der Hulst R."/>
            <person name="Ayyampalayam S."/>
            <person name="Mercati F."/>
            <person name="Riccardi P."/>
            <person name="McKain M.R."/>
            <person name="Kakrana A."/>
            <person name="Tang H."/>
            <person name="Ray J."/>
            <person name="Groenendijk J."/>
            <person name="Arikit S."/>
            <person name="Mathioni S.M."/>
            <person name="Nakano M."/>
            <person name="Shan H."/>
            <person name="Telgmann-Rauber A."/>
            <person name="Kanno A."/>
            <person name="Yue Z."/>
            <person name="Chen H."/>
            <person name="Li W."/>
            <person name="Chen Y."/>
            <person name="Xu X."/>
            <person name="Zhang Y."/>
            <person name="Luo S."/>
            <person name="Chen H."/>
            <person name="Gao J."/>
            <person name="Mao Z."/>
            <person name="Pires J.C."/>
            <person name="Luo M."/>
            <person name="Kudrna D."/>
            <person name="Wing R.A."/>
            <person name="Meyers B.C."/>
            <person name="Yi K."/>
            <person name="Kong H."/>
            <person name="Lavrijsen P."/>
            <person name="Sunseri F."/>
            <person name="Falavigna A."/>
            <person name="Ye Y."/>
            <person name="Leebens-Mack J.H."/>
            <person name="Chen G."/>
        </authorList>
    </citation>
    <scope>NUCLEOTIDE SEQUENCE [LARGE SCALE GENOMIC DNA]</scope>
    <source>
        <strain evidence="5">cv. DH0086</strain>
    </source>
</reference>
<evidence type="ECO:0000256" key="2">
    <source>
        <dbReference type="ARBA" id="ARBA00023015"/>
    </source>
</evidence>
<evidence type="ECO:0008006" key="6">
    <source>
        <dbReference type="Google" id="ProtNLM"/>
    </source>
</evidence>
<sequence>MHAHCTPRAMKRLTIRRIHKRRRMAILEDCTRPREGIERRICELRRLVPSRGSVIEPEGLFREAAEYIAFLKMKLEGLVEPDVGFGSPLCTAKNILQLEDLLLQCPRTWLSKEAYRVECRPSTLK</sequence>
<proteinExistence type="inferred from homology"/>